<evidence type="ECO:0000313" key="3">
    <source>
        <dbReference type="Proteomes" id="UP000041254"/>
    </source>
</evidence>
<dbReference type="Gene3D" id="1.20.5.2050">
    <property type="match status" value="1"/>
</dbReference>
<organism evidence="2 3">
    <name type="scientific">Vitrella brassicaformis (strain CCMP3155)</name>
    <dbReference type="NCBI Taxonomy" id="1169540"/>
    <lineage>
        <taxon>Eukaryota</taxon>
        <taxon>Sar</taxon>
        <taxon>Alveolata</taxon>
        <taxon>Colpodellida</taxon>
        <taxon>Vitrellaceae</taxon>
        <taxon>Vitrella</taxon>
    </lineage>
</organism>
<name>A0A0G4EHI6_VITBC</name>
<sequence length="519" mass="56960">MAARFQIIAVSETDFRLPGFPKAPTTASAVCKVPKYSAGATDDADPSSFFWVFEAKAPHGEGFRRRLANDTRALLGEEVPIEYMSEEQAEGTHLPRLPNPPGALAAAAAAAADGGGDDDDDDGNEDEVEDEEEDNDDEYEDETSKKSKTAKAKRTDDPEWKPKCRGPQTKGPRKHSKARYQSGKSGVLYHEKDNAWIAKWTERGRYRYKSFCINSLGFADALFADDDDEDVDEDQDGDEESEEPAENEDPEESGYFGGSKYIEAHEVEVLHALSTRATEPEEPITTTVAPASTTNGSASPLNGSSLSASEYEGLRGLLGDNKNLTSIYRDHKYTGVVDSILDGQSSEGYFELGEDDMWHFSLAGHFDGPTKIRPPLWVENYGTAYLGVDTRQVNIQLTVRWETSTCSGLSFTVGEKGHEGYGTDIDYSCLRGDSADVRRSQFSIHRKRVPEDYKGVRSDLGDAYLGGALAFTADEVEVLYLLEEDPLPALDSSGGTSMKGWSLWGGVMMAMLICQWVAM</sequence>
<feature type="region of interest" description="Disordered" evidence="1">
    <location>
        <begin position="87"/>
        <end position="185"/>
    </location>
</feature>
<feature type="compositionally biased region" description="Basic and acidic residues" evidence="1">
    <location>
        <begin position="153"/>
        <end position="162"/>
    </location>
</feature>
<keyword evidence="3" id="KW-1185">Reference proteome</keyword>
<dbReference type="InParanoid" id="A0A0G4EHI6"/>
<dbReference type="EMBL" id="CDMY01000234">
    <property type="protein sequence ID" value="CEL95645.1"/>
    <property type="molecule type" value="Genomic_DNA"/>
</dbReference>
<protein>
    <submittedName>
        <fullName evidence="2">Uncharacterized protein</fullName>
    </submittedName>
</protein>
<feature type="compositionally biased region" description="Low complexity" evidence="1">
    <location>
        <begin position="102"/>
        <end position="112"/>
    </location>
</feature>
<dbReference type="Proteomes" id="UP000041254">
    <property type="component" value="Unassembled WGS sequence"/>
</dbReference>
<feature type="compositionally biased region" description="Polar residues" evidence="1">
    <location>
        <begin position="284"/>
        <end position="303"/>
    </location>
</feature>
<evidence type="ECO:0000256" key="1">
    <source>
        <dbReference type="SAM" id="MobiDB-lite"/>
    </source>
</evidence>
<feature type="region of interest" description="Disordered" evidence="1">
    <location>
        <begin position="274"/>
        <end position="303"/>
    </location>
</feature>
<proteinExistence type="predicted"/>
<feature type="compositionally biased region" description="Acidic residues" evidence="1">
    <location>
        <begin position="115"/>
        <end position="141"/>
    </location>
</feature>
<reference evidence="2 3" key="1">
    <citation type="submission" date="2014-11" db="EMBL/GenBank/DDBJ databases">
        <authorList>
            <person name="Zhu J."/>
            <person name="Qi W."/>
            <person name="Song R."/>
        </authorList>
    </citation>
    <scope>NUCLEOTIDE SEQUENCE [LARGE SCALE GENOMIC DNA]</scope>
</reference>
<feature type="compositionally biased region" description="Acidic residues" evidence="1">
    <location>
        <begin position="228"/>
        <end position="252"/>
    </location>
</feature>
<dbReference type="AlphaFoldDB" id="A0A0G4EHI6"/>
<gene>
    <name evidence="2" type="ORF">Vbra_4974</name>
</gene>
<dbReference type="VEuPathDB" id="CryptoDB:Vbra_4974"/>
<evidence type="ECO:0000313" key="2">
    <source>
        <dbReference type="EMBL" id="CEL95645.1"/>
    </source>
</evidence>
<feature type="region of interest" description="Disordered" evidence="1">
    <location>
        <begin position="228"/>
        <end position="257"/>
    </location>
</feature>
<accession>A0A0G4EHI6</accession>